<reference evidence="4 5" key="1">
    <citation type="journal article" date="2019" name="Vet. Microbiol.">
        <title>Genetic characterization of susceptible and multi-drug resistant Mannheimia haemolytica isolated from high-risk stocker calves prior to and after antimicrobial metaphylaxis.</title>
        <authorList>
            <person name="Snyder E.R."/>
            <person name="Alvarez-Narvaez S."/>
            <person name="Credille B.C."/>
        </authorList>
    </citation>
    <scope>NUCLEOTIDE SEQUENCE [LARGE SCALE GENOMIC DNA]</scope>
    <source>
        <strain evidence="3 4">UGA-R5-128-1</strain>
        <strain evidence="2 5">UGA-R7-163-1</strain>
    </source>
</reference>
<evidence type="ECO:0000313" key="5">
    <source>
        <dbReference type="Proteomes" id="UP000318394"/>
    </source>
</evidence>
<evidence type="ECO:0000313" key="3">
    <source>
        <dbReference type="EMBL" id="TRB72092.1"/>
    </source>
</evidence>
<dbReference type="Proteomes" id="UP000318394">
    <property type="component" value="Unassembled WGS sequence"/>
</dbReference>
<dbReference type="OrthoDB" id="7626094at2"/>
<dbReference type="KEGG" id="mhaq:WC39_08035"/>
<keyword evidence="5" id="KW-1185">Reference proteome</keyword>
<dbReference type="AlphaFoldDB" id="A0A547E9C3"/>
<feature type="chain" id="PRO_5044617258" evidence="1">
    <location>
        <begin position="24"/>
        <end position="221"/>
    </location>
</feature>
<evidence type="ECO:0000313" key="4">
    <source>
        <dbReference type="Proteomes" id="UP000315164"/>
    </source>
</evidence>
<keyword evidence="1" id="KW-0732">Signal</keyword>
<proteinExistence type="predicted"/>
<feature type="signal peptide" evidence="1">
    <location>
        <begin position="1"/>
        <end position="23"/>
    </location>
</feature>
<accession>A0A547E9C3</accession>
<evidence type="ECO:0000313" key="2">
    <source>
        <dbReference type="EMBL" id="TRB34649.1"/>
    </source>
</evidence>
<dbReference type="EMBL" id="VAJI01000045">
    <property type="protein sequence ID" value="TRB34649.1"/>
    <property type="molecule type" value="Genomic_DNA"/>
</dbReference>
<dbReference type="RefSeq" id="WP_006248905.1">
    <property type="nucleotide sequence ID" value="NZ_CP011098.1"/>
</dbReference>
<dbReference type="KEGG" id="mhay:VK67_08035"/>
<comment type="caution">
    <text evidence="3">The sequence shown here is derived from an EMBL/GenBank/DDBJ whole genome shotgun (WGS) entry which is preliminary data.</text>
</comment>
<dbReference type="InterPro" id="IPR032325">
    <property type="entry name" value="DUF4852"/>
</dbReference>
<evidence type="ECO:0000256" key="1">
    <source>
        <dbReference type="SAM" id="SignalP"/>
    </source>
</evidence>
<dbReference type="Proteomes" id="UP000315164">
    <property type="component" value="Unassembled WGS sequence"/>
</dbReference>
<name>A0A547E9C3_MANHA</name>
<dbReference type="EMBL" id="VAJB01000042">
    <property type="protein sequence ID" value="TRB72092.1"/>
    <property type="molecule type" value="Genomic_DNA"/>
</dbReference>
<sequence length="221" mass="25737">MCKKAFPLWGLIFGLLLSTSAFSVSKNFNYQNILMESLHFSENIELSSLSKDWLLYSDRNTYHKYQNDEFEFQDKIEQAGKKLQKLVDDRKSEEAPIVFTIPVNSEFGNYDFEQGKFEYQPLMNGHMYISSNQYTENLPRKINLYVSNPEFIDGIPMGKDKAKEFLQKRKNSLGNINRSVILYVDVQFEKAEGLDNLTGKVLSYSVKDNKDKVIYSSRQKQ</sequence>
<dbReference type="GeneID" id="67369312"/>
<protein>
    <submittedName>
        <fullName evidence="3">DUF4852 domain-containing protein</fullName>
    </submittedName>
</protein>
<dbReference type="Pfam" id="PF16144">
    <property type="entry name" value="DUF4852"/>
    <property type="match status" value="1"/>
</dbReference>
<gene>
    <name evidence="3" type="ORF">FEA53_12660</name>
    <name evidence="2" type="ORF">FEB89_12730</name>
</gene>
<organism evidence="3 4">
    <name type="scientific">Mannheimia haemolytica</name>
    <name type="common">Pasteurella haemolytica</name>
    <dbReference type="NCBI Taxonomy" id="75985"/>
    <lineage>
        <taxon>Bacteria</taxon>
        <taxon>Pseudomonadati</taxon>
        <taxon>Pseudomonadota</taxon>
        <taxon>Gammaproteobacteria</taxon>
        <taxon>Pasteurellales</taxon>
        <taxon>Pasteurellaceae</taxon>
        <taxon>Mannheimia</taxon>
    </lineage>
</organism>